<comment type="caution">
    <text evidence="2">The sequence shown here is derived from an EMBL/GenBank/DDBJ whole genome shotgun (WGS) entry which is preliminary data.</text>
</comment>
<dbReference type="RefSeq" id="WP_176635458.1">
    <property type="nucleotide sequence ID" value="NZ_JAAMFM010000019.1"/>
</dbReference>
<dbReference type="Proteomes" id="UP000543556">
    <property type="component" value="Unassembled WGS sequence"/>
</dbReference>
<reference evidence="2 3" key="1">
    <citation type="submission" date="2020-02" db="EMBL/GenBank/DDBJ databases">
        <title>Genome sequence of strain AETb3-4.</title>
        <authorList>
            <person name="Gao J."/>
            <person name="Zhang X."/>
        </authorList>
    </citation>
    <scope>NUCLEOTIDE SEQUENCE [LARGE SCALE GENOMIC DNA]</scope>
    <source>
        <strain evidence="2 3">AETb3-4</strain>
    </source>
</reference>
<evidence type="ECO:0000256" key="1">
    <source>
        <dbReference type="SAM" id="MobiDB-lite"/>
    </source>
</evidence>
<dbReference type="EMBL" id="JAAMFM010000019">
    <property type="protein sequence ID" value="NVM95731.1"/>
    <property type="molecule type" value="Genomic_DNA"/>
</dbReference>
<keyword evidence="3" id="KW-1185">Reference proteome</keyword>
<proteinExistence type="predicted"/>
<dbReference type="AlphaFoldDB" id="A0A7Y7IJ08"/>
<sequence length="434" mass="46653">MSKKSKSTKKSRFGNPAKAAADTAGRANAMPLHDVRLDRAMEALAPGFALWLESQGRGDAGIDKSLMILDDFFDLYRLLQPQTDARSLVPDAVREVLEAATAANPQATFALRSGVRDYVGYLAQGSLWTGTPGELAQLQELFGQPAWPGLDRALDALAPPLAAANDDDIRENAGDIDADSVDPGDYDFADVYIPELTAEQFTGTAAASPLWKNVESLLEWVGGGRKVTTKGALRKADRAQAAAALTHNGAGMLERAFTSSASTAELTMGALDRIRLYWHLLVSLGLVRIDAGRAVVAPRLHERLAVEESRVEVFRDVLGQFIFISTLTGSDPGSYSGWHVDMASFMAECATENPPESAPLVHALESPETVHPDLYVLARNVMSWAAEGLVTVDGHVTVPPAFRPDLVVMLEEDFHIKAVGPGAGLHIAELFRNG</sequence>
<protein>
    <submittedName>
        <fullName evidence="2">Uncharacterized protein</fullName>
    </submittedName>
</protein>
<evidence type="ECO:0000313" key="2">
    <source>
        <dbReference type="EMBL" id="NVM95731.1"/>
    </source>
</evidence>
<accession>A0A7Y7IJ08</accession>
<organism evidence="2 3">
    <name type="scientific">Arthrobacter wenxiniae</name>
    <dbReference type="NCBI Taxonomy" id="2713570"/>
    <lineage>
        <taxon>Bacteria</taxon>
        <taxon>Bacillati</taxon>
        <taxon>Actinomycetota</taxon>
        <taxon>Actinomycetes</taxon>
        <taxon>Micrococcales</taxon>
        <taxon>Micrococcaceae</taxon>
        <taxon>Arthrobacter</taxon>
    </lineage>
</organism>
<gene>
    <name evidence="2" type="ORF">G6034_12575</name>
</gene>
<feature type="region of interest" description="Disordered" evidence="1">
    <location>
        <begin position="1"/>
        <end position="25"/>
    </location>
</feature>
<feature type="compositionally biased region" description="Basic residues" evidence="1">
    <location>
        <begin position="1"/>
        <end position="12"/>
    </location>
</feature>
<name>A0A7Y7IJ08_9MICC</name>
<evidence type="ECO:0000313" key="3">
    <source>
        <dbReference type="Proteomes" id="UP000543556"/>
    </source>
</evidence>